<evidence type="ECO:0000313" key="3">
    <source>
        <dbReference type="Proteomes" id="UP001597561"/>
    </source>
</evidence>
<name>A0ABW5ZH66_9BACL</name>
<accession>A0ABW5ZH66</accession>
<protein>
    <submittedName>
        <fullName evidence="2">Nuclease-related domain-containing protein</fullName>
    </submittedName>
</protein>
<feature type="domain" description="NERD" evidence="1">
    <location>
        <begin position="53"/>
        <end position="170"/>
    </location>
</feature>
<dbReference type="RefSeq" id="WP_204729426.1">
    <property type="nucleotide sequence ID" value="NZ_JAFBDK010000008.1"/>
</dbReference>
<dbReference type="EMBL" id="JBHUPG010000012">
    <property type="protein sequence ID" value="MFD2911660.1"/>
    <property type="molecule type" value="Genomic_DNA"/>
</dbReference>
<reference evidence="3" key="1">
    <citation type="journal article" date="2019" name="Int. J. Syst. Evol. Microbiol.">
        <title>The Global Catalogue of Microorganisms (GCM) 10K type strain sequencing project: providing services to taxonomists for standard genome sequencing and annotation.</title>
        <authorList>
            <consortium name="The Broad Institute Genomics Platform"/>
            <consortium name="The Broad Institute Genome Sequencing Center for Infectious Disease"/>
            <person name="Wu L."/>
            <person name="Ma J."/>
        </authorList>
    </citation>
    <scope>NUCLEOTIDE SEQUENCE [LARGE SCALE GENOMIC DNA]</scope>
    <source>
        <strain evidence="3">KCTC 13528</strain>
    </source>
</reference>
<dbReference type="InterPro" id="IPR011528">
    <property type="entry name" value="NERD"/>
</dbReference>
<organism evidence="2 3">
    <name type="scientific">Jeotgalibacillus terrae</name>
    <dbReference type="NCBI Taxonomy" id="587735"/>
    <lineage>
        <taxon>Bacteria</taxon>
        <taxon>Bacillati</taxon>
        <taxon>Bacillota</taxon>
        <taxon>Bacilli</taxon>
        <taxon>Bacillales</taxon>
        <taxon>Caryophanaceae</taxon>
        <taxon>Jeotgalibacillus</taxon>
    </lineage>
</organism>
<dbReference type="PROSITE" id="PS50965">
    <property type="entry name" value="NERD"/>
    <property type="match status" value="1"/>
</dbReference>
<evidence type="ECO:0000259" key="1">
    <source>
        <dbReference type="PROSITE" id="PS50965"/>
    </source>
</evidence>
<gene>
    <name evidence="2" type="ORF">ACFS5P_07210</name>
</gene>
<sequence length="338" mass="39083">MYILNRIGGTFILIFHSRKPSIRANAYELLARHLPDHHLSKNDILKDASIIRAGEYGEQRIDQFLKQFSSPEFLIGLNLTLPYEGETIQLDHLVITPSFALTIETKHLKGHIKLDYENGHMYRNENDHSLSTWIHPLVQAERHQAGLLNLFKKINVNLPVYSLIPFTHSSAHLEAVGTTNILPKNLFRAEQFTMKLRQLIETNCNRLYESIELNDIAASIISYGVNEKIYDVRKKYNLLPDSLQAGVWCHTCAQLSAEWRSQRFRCNICGEPCDETYLDTLYVYLTFIYPTISNRQARSLLKGCNADTVRYLLHKADLIPVNKTSKRVYKLRISHRDE</sequence>
<dbReference type="Pfam" id="PF08378">
    <property type="entry name" value="NERD"/>
    <property type="match status" value="1"/>
</dbReference>
<proteinExistence type="predicted"/>
<evidence type="ECO:0000313" key="2">
    <source>
        <dbReference type="EMBL" id="MFD2911660.1"/>
    </source>
</evidence>
<comment type="caution">
    <text evidence="2">The sequence shown here is derived from an EMBL/GenBank/DDBJ whole genome shotgun (WGS) entry which is preliminary data.</text>
</comment>
<dbReference type="Proteomes" id="UP001597561">
    <property type="component" value="Unassembled WGS sequence"/>
</dbReference>
<keyword evidence="3" id="KW-1185">Reference proteome</keyword>